<dbReference type="InParanoid" id="E4XNN4"/>
<dbReference type="GO" id="GO:0006511">
    <property type="term" value="P:ubiquitin-dependent protein catabolic process"/>
    <property type="evidence" value="ECO:0007669"/>
    <property type="project" value="TreeGrafter"/>
</dbReference>
<evidence type="ECO:0000256" key="4">
    <source>
        <dbReference type="ARBA" id="ARBA00022786"/>
    </source>
</evidence>
<dbReference type="AlphaFoldDB" id="E4XNN4"/>
<dbReference type="GO" id="GO:0000209">
    <property type="term" value="P:protein polyubiquitination"/>
    <property type="evidence" value="ECO:0007669"/>
    <property type="project" value="InterPro"/>
</dbReference>
<reference evidence="8" key="1">
    <citation type="journal article" date="2010" name="Science">
        <title>Plasticity of animal genome architecture unmasked by rapid evolution of a pelagic tunicate.</title>
        <authorList>
            <person name="Denoeud F."/>
            <person name="Henriet S."/>
            <person name="Mungpakdee S."/>
            <person name="Aury J.M."/>
            <person name="Da Silva C."/>
            <person name="Brinkmann H."/>
            <person name="Mikhaleva J."/>
            <person name="Olsen L.C."/>
            <person name="Jubin C."/>
            <person name="Canestro C."/>
            <person name="Bouquet J.M."/>
            <person name="Danks G."/>
            <person name="Poulain J."/>
            <person name="Campsteijn C."/>
            <person name="Adamski M."/>
            <person name="Cross I."/>
            <person name="Yadetie F."/>
            <person name="Muffato M."/>
            <person name="Louis A."/>
            <person name="Butcher S."/>
            <person name="Tsagkogeorga G."/>
            <person name="Konrad A."/>
            <person name="Singh S."/>
            <person name="Jensen M.F."/>
            <person name="Cong E.H."/>
            <person name="Eikeseth-Otteraa H."/>
            <person name="Noel B."/>
            <person name="Anthouard V."/>
            <person name="Porcel B.M."/>
            <person name="Kachouri-Lafond R."/>
            <person name="Nishino A."/>
            <person name="Ugolini M."/>
            <person name="Chourrout P."/>
            <person name="Nishida H."/>
            <person name="Aasland R."/>
            <person name="Huzurbazar S."/>
            <person name="Westhof E."/>
            <person name="Delsuc F."/>
            <person name="Lehrach H."/>
            <person name="Reinhardt R."/>
            <person name="Weissenbach J."/>
            <person name="Roy S.W."/>
            <person name="Artiguenave F."/>
            <person name="Postlethwait J.H."/>
            <person name="Manak J.R."/>
            <person name="Thompson E.M."/>
            <person name="Jaillon O."/>
            <person name="Du Pasquier L."/>
            <person name="Boudinot P."/>
            <person name="Liberles D.A."/>
            <person name="Volff J.N."/>
            <person name="Philippe H."/>
            <person name="Lenhard B."/>
            <person name="Roest Crollius H."/>
            <person name="Wincker P."/>
            <person name="Chourrout D."/>
        </authorList>
    </citation>
    <scope>NUCLEOTIDE SEQUENCE [LARGE SCALE GENOMIC DNA]</scope>
</reference>
<evidence type="ECO:0000256" key="2">
    <source>
        <dbReference type="ARBA" id="ARBA00012485"/>
    </source>
</evidence>
<accession>E4XNN4</accession>
<dbReference type="EC" id="2.3.2.26" evidence="2"/>
<dbReference type="Proteomes" id="UP000001307">
    <property type="component" value="Unassembled WGS sequence"/>
</dbReference>
<dbReference type="InterPro" id="IPR044611">
    <property type="entry name" value="E3A/B/C-like"/>
</dbReference>
<feature type="domain" description="HECT" evidence="7">
    <location>
        <begin position="158"/>
        <end position="359"/>
    </location>
</feature>
<protein>
    <recommendedName>
        <fullName evidence="2">HECT-type E3 ubiquitin transferase</fullName>
        <ecNumber evidence="2">2.3.2.26</ecNumber>
    </recommendedName>
</protein>
<dbReference type="OrthoDB" id="8068875at2759"/>
<feature type="compositionally biased region" description="Low complexity" evidence="6">
    <location>
        <begin position="429"/>
        <end position="444"/>
    </location>
</feature>
<dbReference type="PANTHER" id="PTHR45700:SF2">
    <property type="entry name" value="UBIQUITIN-PROTEIN LIGASE E3C"/>
    <property type="match status" value="1"/>
</dbReference>
<evidence type="ECO:0000256" key="5">
    <source>
        <dbReference type="PROSITE-ProRule" id="PRU00104"/>
    </source>
</evidence>
<organism evidence="8">
    <name type="scientific">Oikopleura dioica</name>
    <name type="common">Tunicate</name>
    <dbReference type="NCBI Taxonomy" id="34765"/>
    <lineage>
        <taxon>Eukaryota</taxon>
        <taxon>Metazoa</taxon>
        <taxon>Chordata</taxon>
        <taxon>Tunicata</taxon>
        <taxon>Appendicularia</taxon>
        <taxon>Copelata</taxon>
        <taxon>Oikopleuridae</taxon>
        <taxon>Oikopleura</taxon>
    </lineage>
</organism>
<sequence length="444" mass="50775">MNSFSGQKGMLLRNLLSRAERNPEIIHRQFSDYVNFPVEDFSILQKQPMLDESSKIQNVAKNFYGARNYDKQLMTILSFFPFAIPFSKRITIFYNLLESDQKAPNAMFRNDIRRMRYRIRRDRVFEDAYSQMSQADWRQDFDIEIVNDGRVEPGFGQGVTRWFTEALLQAAFDPKVGLFMQNENGELYPNPFVSQIYPDSYENYYKFLGKILGYMVYTKSINYLPLCSFFLSKILRGSIELDLSELQGLDKELYKNLMYLKSSPEEIESMGLDFTANLSSLGNAETVELKPNGANIPVDKYNYTEFIIKVADFHLNKAVARQCNAFRAGFYSIIDQAWVKLFDQREFDILIQGVKQDIDQCWKTRNFSCGRGRARGPNLKKSAGAGGRGGQKSKNLRARGPTFKIPAGAGGRGEQKKFSGRGPRPPRPRAGTRGAPARGKYGIL</sequence>
<evidence type="ECO:0000256" key="3">
    <source>
        <dbReference type="ARBA" id="ARBA00022679"/>
    </source>
</evidence>
<feature type="region of interest" description="Disordered" evidence="6">
    <location>
        <begin position="373"/>
        <end position="444"/>
    </location>
</feature>
<dbReference type="GO" id="GO:0061630">
    <property type="term" value="F:ubiquitin protein ligase activity"/>
    <property type="evidence" value="ECO:0007669"/>
    <property type="project" value="UniProtKB-EC"/>
</dbReference>
<comment type="catalytic activity">
    <reaction evidence="1">
        <text>S-ubiquitinyl-[E2 ubiquitin-conjugating enzyme]-L-cysteine + [acceptor protein]-L-lysine = [E2 ubiquitin-conjugating enzyme]-L-cysteine + N(6)-ubiquitinyl-[acceptor protein]-L-lysine.</text>
        <dbReference type="EC" id="2.3.2.26"/>
    </reaction>
</comment>
<dbReference type="Gene3D" id="3.30.2160.10">
    <property type="entry name" value="Hect, E3 ligase catalytic domain"/>
    <property type="match status" value="1"/>
</dbReference>
<evidence type="ECO:0000313" key="9">
    <source>
        <dbReference type="Proteomes" id="UP000001307"/>
    </source>
</evidence>
<keyword evidence="4 5" id="KW-0833">Ubl conjugation pathway</keyword>
<dbReference type="PANTHER" id="PTHR45700">
    <property type="entry name" value="UBIQUITIN-PROTEIN LIGASE E3C"/>
    <property type="match status" value="1"/>
</dbReference>
<evidence type="ECO:0000259" key="7">
    <source>
        <dbReference type="PROSITE" id="PS50237"/>
    </source>
</evidence>
<name>E4XNN4_OIKDI</name>
<dbReference type="InterPro" id="IPR000569">
    <property type="entry name" value="HECT_dom"/>
</dbReference>
<dbReference type="PROSITE" id="PS50237">
    <property type="entry name" value="HECT"/>
    <property type="match status" value="1"/>
</dbReference>
<evidence type="ECO:0000256" key="6">
    <source>
        <dbReference type="SAM" id="MobiDB-lite"/>
    </source>
</evidence>
<dbReference type="SUPFAM" id="SSF56204">
    <property type="entry name" value="Hect, E3 ligase catalytic domain"/>
    <property type="match status" value="1"/>
</dbReference>
<dbReference type="SMART" id="SM00119">
    <property type="entry name" value="HECTc"/>
    <property type="match status" value="1"/>
</dbReference>
<dbReference type="InterPro" id="IPR035983">
    <property type="entry name" value="Hect_E3_ubiquitin_ligase"/>
</dbReference>
<dbReference type="EMBL" id="FN653085">
    <property type="protein sequence ID" value="CBY11472.1"/>
    <property type="molecule type" value="Genomic_DNA"/>
</dbReference>
<gene>
    <name evidence="8" type="ORF">GSOID_T00016635001</name>
</gene>
<keyword evidence="9" id="KW-1185">Reference proteome</keyword>
<comment type="caution">
    <text evidence="5">Lacks conserved residue(s) required for the propagation of feature annotation.</text>
</comment>
<keyword evidence="3" id="KW-0808">Transferase</keyword>
<evidence type="ECO:0000256" key="1">
    <source>
        <dbReference type="ARBA" id="ARBA00000885"/>
    </source>
</evidence>
<dbReference type="FunFam" id="3.30.2160.10:FF:000002">
    <property type="entry name" value="Putative Ubiquitin-protein ligase E3C"/>
    <property type="match status" value="1"/>
</dbReference>
<dbReference type="Gene3D" id="3.90.1750.10">
    <property type="entry name" value="Hect, E3 ligase catalytic domains"/>
    <property type="match status" value="1"/>
</dbReference>
<evidence type="ECO:0000313" key="8">
    <source>
        <dbReference type="EMBL" id="CBY11472.1"/>
    </source>
</evidence>
<proteinExistence type="predicted"/>
<dbReference type="Pfam" id="PF00632">
    <property type="entry name" value="HECT"/>
    <property type="match status" value="1"/>
</dbReference>